<dbReference type="PANTHER" id="PTHR47363:SF1">
    <property type="entry name" value="GLUCOKINASE"/>
    <property type="match status" value="1"/>
</dbReference>
<name>H8Z3L6_9GAMM</name>
<evidence type="ECO:0000256" key="4">
    <source>
        <dbReference type="RuleBase" id="RU004046"/>
    </source>
</evidence>
<dbReference type="HAMAP" id="MF_00524">
    <property type="entry name" value="Glucokinase"/>
    <property type="match status" value="1"/>
</dbReference>
<organism evidence="5 6">
    <name type="scientific">Thiorhodovibrio frisius</name>
    <dbReference type="NCBI Taxonomy" id="631362"/>
    <lineage>
        <taxon>Bacteria</taxon>
        <taxon>Pseudomonadati</taxon>
        <taxon>Pseudomonadota</taxon>
        <taxon>Gammaproteobacteria</taxon>
        <taxon>Chromatiales</taxon>
        <taxon>Chromatiaceae</taxon>
        <taxon>Thiorhodovibrio</taxon>
    </lineage>
</organism>
<proteinExistence type="inferred from homology"/>
<dbReference type="Gene3D" id="3.30.420.40">
    <property type="match status" value="1"/>
</dbReference>
<dbReference type="NCBIfam" id="TIGR00749">
    <property type="entry name" value="glk"/>
    <property type="match status" value="1"/>
</dbReference>
<dbReference type="CDD" id="cd24008">
    <property type="entry name" value="ASKHA_NBD_GLK"/>
    <property type="match status" value="1"/>
</dbReference>
<dbReference type="SUPFAM" id="SSF53067">
    <property type="entry name" value="Actin-like ATPase domain"/>
    <property type="match status" value="1"/>
</dbReference>
<keyword evidence="1 3" id="KW-0808">Transferase</keyword>
<dbReference type="GO" id="GO:0005524">
    <property type="term" value="F:ATP binding"/>
    <property type="evidence" value="ECO:0007669"/>
    <property type="project" value="UniProtKB-UniRule"/>
</dbReference>
<keyword evidence="6" id="KW-1185">Reference proteome</keyword>
<evidence type="ECO:0000313" key="5">
    <source>
        <dbReference type="EMBL" id="EIC20005.1"/>
    </source>
</evidence>
<sequence length="337" mass="36087">MTVLVGDVGATKTQIAIAEGDGQKWLLRNQRRYASREYQGLGEILTQYLASLEQPPKAAALAIAGPVANDRCEATNMPWHLDARALEAATGIARVRLLNDLEAIAWGIPGLDDDQRLTLQAGDLDARGNIAVVAPGTGLGQAGLFWDGKRHRPFATEGGHTDFAPTDAREFALLESLQARFGRVSWERVASGMGIENLYGFLLQYRGAAHHPQMAEVLAQQDKPQGEQTGDVAATVAALAATGDCDICQETMAWFMPLLGREVGNSALKLMARGGVYLAGGILPKNVDLLRSGGFLQGFVDKGRMRGLLEAMPVHLVLEEGCALIGAARFLSDPDIC</sequence>
<comment type="catalytic activity">
    <reaction evidence="3">
        <text>D-glucose + ATP = D-glucose 6-phosphate + ADP + H(+)</text>
        <dbReference type="Rhea" id="RHEA:17825"/>
        <dbReference type="ChEBI" id="CHEBI:4167"/>
        <dbReference type="ChEBI" id="CHEBI:15378"/>
        <dbReference type="ChEBI" id="CHEBI:30616"/>
        <dbReference type="ChEBI" id="CHEBI:61548"/>
        <dbReference type="ChEBI" id="CHEBI:456216"/>
        <dbReference type="EC" id="2.7.1.2"/>
    </reaction>
</comment>
<dbReference type="InterPro" id="IPR043129">
    <property type="entry name" value="ATPase_NBD"/>
</dbReference>
<dbReference type="PANTHER" id="PTHR47363">
    <property type="entry name" value="GLUCOKINASE"/>
    <property type="match status" value="1"/>
</dbReference>
<dbReference type="GO" id="GO:0005536">
    <property type="term" value="F:D-glucose binding"/>
    <property type="evidence" value="ECO:0007669"/>
    <property type="project" value="InterPro"/>
</dbReference>
<dbReference type="Pfam" id="PF02685">
    <property type="entry name" value="Glucokinase"/>
    <property type="match status" value="1"/>
</dbReference>
<evidence type="ECO:0000313" key="6">
    <source>
        <dbReference type="Proteomes" id="UP000002964"/>
    </source>
</evidence>
<comment type="caution">
    <text evidence="3">Lacks conserved residue(s) required for the propagation of feature annotation.</text>
</comment>
<evidence type="ECO:0000256" key="3">
    <source>
        <dbReference type="HAMAP-Rule" id="MF_00524"/>
    </source>
</evidence>
<keyword evidence="3" id="KW-0067">ATP-binding</keyword>
<protein>
    <recommendedName>
        <fullName evidence="3">Glucokinase</fullName>
        <ecNumber evidence="3">2.7.1.2</ecNumber>
    </recommendedName>
    <alternativeName>
        <fullName evidence="3">Glucose kinase</fullName>
    </alternativeName>
</protein>
<comment type="similarity">
    <text evidence="3 4">Belongs to the bacterial glucokinase family.</text>
</comment>
<dbReference type="Proteomes" id="UP000002964">
    <property type="component" value="Unassembled WGS sequence"/>
</dbReference>
<gene>
    <name evidence="3" type="primary">glk</name>
    <name evidence="5" type="ORF">Thi970DRAFT_03617</name>
</gene>
<dbReference type="InterPro" id="IPR003836">
    <property type="entry name" value="Glucokinase"/>
</dbReference>
<keyword evidence="3" id="KW-0963">Cytoplasm</keyword>
<keyword evidence="3" id="KW-0324">Glycolysis</keyword>
<dbReference type="GO" id="GO:0004340">
    <property type="term" value="F:glucokinase activity"/>
    <property type="evidence" value="ECO:0007669"/>
    <property type="project" value="UniProtKB-UniRule"/>
</dbReference>
<dbReference type="GO" id="GO:0005737">
    <property type="term" value="C:cytoplasm"/>
    <property type="evidence" value="ECO:0007669"/>
    <property type="project" value="UniProtKB-SubCell"/>
</dbReference>
<evidence type="ECO:0000256" key="1">
    <source>
        <dbReference type="ARBA" id="ARBA00022679"/>
    </source>
</evidence>
<dbReference type="EC" id="2.7.1.2" evidence="3"/>
<dbReference type="STRING" id="631362.Thi970DRAFT_03617"/>
<keyword evidence="2 3" id="KW-0418">Kinase</keyword>
<dbReference type="OrthoDB" id="9800595at2"/>
<dbReference type="HOGENOM" id="CLU_042582_0_0_6"/>
<dbReference type="Gene3D" id="3.40.367.20">
    <property type="match status" value="1"/>
</dbReference>
<evidence type="ECO:0000256" key="2">
    <source>
        <dbReference type="ARBA" id="ARBA00022777"/>
    </source>
</evidence>
<comment type="subcellular location">
    <subcellularLocation>
        <location evidence="3">Cytoplasm</location>
    </subcellularLocation>
</comment>
<dbReference type="AlphaFoldDB" id="H8Z3L6"/>
<dbReference type="EMBL" id="JH603170">
    <property type="protein sequence ID" value="EIC20005.1"/>
    <property type="molecule type" value="Genomic_DNA"/>
</dbReference>
<dbReference type="GO" id="GO:0006096">
    <property type="term" value="P:glycolytic process"/>
    <property type="evidence" value="ECO:0007669"/>
    <property type="project" value="UniProtKB-UniRule"/>
</dbReference>
<reference evidence="5 6" key="2">
    <citation type="submission" date="2011-11" db="EMBL/GenBank/DDBJ databases">
        <authorList>
            <consortium name="US DOE Joint Genome Institute"/>
            <person name="Lucas S."/>
            <person name="Han J."/>
            <person name="Lapidus A."/>
            <person name="Cheng J.-F."/>
            <person name="Goodwin L."/>
            <person name="Pitluck S."/>
            <person name="Peters L."/>
            <person name="Ovchinnikova G."/>
            <person name="Zhang X."/>
            <person name="Detter J.C."/>
            <person name="Han C."/>
            <person name="Tapia R."/>
            <person name="Land M."/>
            <person name="Hauser L."/>
            <person name="Kyrpides N."/>
            <person name="Ivanova N."/>
            <person name="Pagani I."/>
            <person name="Vogl K."/>
            <person name="Liu Z."/>
            <person name="Overmann J."/>
            <person name="Frigaard N.-U."/>
            <person name="Bryant D."/>
            <person name="Woyke T."/>
        </authorList>
    </citation>
    <scope>NUCLEOTIDE SEQUENCE [LARGE SCALE GENOMIC DNA]</scope>
    <source>
        <strain evidence="5 6">970</strain>
    </source>
</reference>
<dbReference type="eggNOG" id="COG0837">
    <property type="taxonomic scope" value="Bacteria"/>
</dbReference>
<reference evidence="6" key="1">
    <citation type="submission" date="2011-06" db="EMBL/GenBank/DDBJ databases">
        <authorList>
            <consortium name="US DOE Joint Genome Institute (JGI-PGF)"/>
            <person name="Lucas S."/>
            <person name="Han J."/>
            <person name="Lapidus A."/>
            <person name="Cheng J.-F."/>
            <person name="Goodwin L."/>
            <person name="Pitluck S."/>
            <person name="Peters L."/>
            <person name="Land M.L."/>
            <person name="Hauser L."/>
            <person name="Vogl K."/>
            <person name="Liu Z."/>
            <person name="Overmann J."/>
            <person name="Frigaard N.-U."/>
            <person name="Bryant D.A."/>
            <person name="Woyke T.J."/>
        </authorList>
    </citation>
    <scope>NUCLEOTIDE SEQUENCE [LARGE SCALE GENOMIC DNA]</scope>
    <source>
        <strain evidence="6">970</strain>
    </source>
</reference>
<keyword evidence="3" id="KW-0547">Nucleotide-binding</keyword>
<dbReference type="RefSeq" id="WP_009150408.1">
    <property type="nucleotide sequence ID" value="NZ_CP121471.1"/>
</dbReference>
<accession>H8Z3L6</accession>